<dbReference type="Pfam" id="PF01266">
    <property type="entry name" value="DAO"/>
    <property type="match status" value="1"/>
</dbReference>
<dbReference type="Proteomes" id="UP000250744">
    <property type="component" value="Unassembled WGS sequence"/>
</dbReference>
<keyword evidence="4" id="KW-1185">Reference proteome</keyword>
<accession>A0A364NS32</accession>
<organism evidence="3 4">
    <name type="scientific">Nitrincola tibetensis</name>
    <dbReference type="NCBI Taxonomy" id="2219697"/>
    <lineage>
        <taxon>Bacteria</taxon>
        <taxon>Pseudomonadati</taxon>
        <taxon>Pseudomonadota</taxon>
        <taxon>Gammaproteobacteria</taxon>
        <taxon>Oceanospirillales</taxon>
        <taxon>Oceanospirillaceae</taxon>
        <taxon>Nitrincola</taxon>
    </lineage>
</organism>
<dbReference type="OrthoDB" id="9774591at2"/>
<keyword evidence="1" id="KW-0560">Oxidoreductase</keyword>
<proteinExistence type="predicted"/>
<evidence type="ECO:0000256" key="1">
    <source>
        <dbReference type="ARBA" id="ARBA00023002"/>
    </source>
</evidence>
<evidence type="ECO:0000313" key="3">
    <source>
        <dbReference type="EMBL" id="RAU19903.1"/>
    </source>
</evidence>
<gene>
    <name evidence="3" type="ORF">DN062_02185</name>
</gene>
<name>A0A364NS32_9GAMM</name>
<comment type="caution">
    <text evidence="3">The sequence shown here is derived from an EMBL/GenBank/DDBJ whole genome shotgun (WGS) entry which is preliminary data.</text>
</comment>
<evidence type="ECO:0000313" key="4">
    <source>
        <dbReference type="Proteomes" id="UP000250744"/>
    </source>
</evidence>
<dbReference type="Gene3D" id="3.50.50.60">
    <property type="entry name" value="FAD/NAD(P)-binding domain"/>
    <property type="match status" value="1"/>
</dbReference>
<dbReference type="EMBL" id="QKRX01000001">
    <property type="protein sequence ID" value="RAU19903.1"/>
    <property type="molecule type" value="Genomic_DNA"/>
</dbReference>
<dbReference type="GO" id="GO:0005737">
    <property type="term" value="C:cytoplasm"/>
    <property type="evidence" value="ECO:0007669"/>
    <property type="project" value="TreeGrafter"/>
</dbReference>
<reference evidence="3 4" key="1">
    <citation type="submission" date="2018-06" db="EMBL/GenBank/DDBJ databases">
        <title>Nitrincola tibetense sp. nov., isolated from Lake XuguoCo on Tibetan Plateau.</title>
        <authorList>
            <person name="Xing P."/>
        </authorList>
    </citation>
    <scope>NUCLEOTIDE SEQUENCE [LARGE SCALE GENOMIC DNA]</scope>
    <source>
        <strain evidence="4">xg18</strain>
    </source>
</reference>
<dbReference type="InterPro" id="IPR006076">
    <property type="entry name" value="FAD-dep_OxRdtase"/>
</dbReference>
<sequence>MSVQVSDILIIGGGILGLSCAWSIASSAPIGSRITLLESNTLSSGTTSQAAALLTRARPNQDMARLVAATFKAISKLEAELNESLPLRKVGSLHISMGHESADYLTSTETAARLFDLRHHRVNPKQVKQLSPWLNTQKIDNALLVEDDGYMDPVQLSQAYAAAARKKGVQIKQGVTIKDLFVASQGIQGVLTNQGIFEAPQVICCAGPWSIKLLHDYEVRLGMAAVRSHYWITDVNPALFPTHAPMVIMPDIKAYARPEVGGLLFGLRDQQAVYASPDQQAVYASPDQIPASIHGFEFDQDPKGLECLEDQWQGLSDLFPSLNDIGIAHYISGISSYTPDGKPIIDATSISGLYVATGCSGGGIAISGGVGEAMANLVLNKTTAGSLETFSINRFGAIDPLDQAFMVECAQARSQKKSG</sequence>
<protein>
    <recommendedName>
        <fullName evidence="2">FAD dependent oxidoreductase domain-containing protein</fullName>
    </recommendedName>
</protein>
<dbReference type="GO" id="GO:0016491">
    <property type="term" value="F:oxidoreductase activity"/>
    <property type="evidence" value="ECO:0007669"/>
    <property type="project" value="UniProtKB-KW"/>
</dbReference>
<evidence type="ECO:0000259" key="2">
    <source>
        <dbReference type="Pfam" id="PF01266"/>
    </source>
</evidence>
<dbReference type="PANTHER" id="PTHR13847">
    <property type="entry name" value="SARCOSINE DEHYDROGENASE-RELATED"/>
    <property type="match status" value="1"/>
</dbReference>
<dbReference type="SUPFAM" id="SSF51905">
    <property type="entry name" value="FAD/NAD(P)-binding domain"/>
    <property type="match status" value="1"/>
</dbReference>
<dbReference type="SUPFAM" id="SSF54373">
    <property type="entry name" value="FAD-linked reductases, C-terminal domain"/>
    <property type="match status" value="1"/>
</dbReference>
<dbReference type="InterPro" id="IPR036188">
    <property type="entry name" value="FAD/NAD-bd_sf"/>
</dbReference>
<feature type="domain" description="FAD dependent oxidoreductase" evidence="2">
    <location>
        <begin position="7"/>
        <end position="377"/>
    </location>
</feature>
<dbReference type="AlphaFoldDB" id="A0A364NS32"/>
<dbReference type="Gene3D" id="3.30.9.10">
    <property type="entry name" value="D-Amino Acid Oxidase, subunit A, domain 2"/>
    <property type="match status" value="1"/>
</dbReference>
<dbReference type="RefSeq" id="WP_112157092.1">
    <property type="nucleotide sequence ID" value="NZ_QKRX01000001.1"/>
</dbReference>